<proteinExistence type="predicted"/>
<keyword evidence="2" id="KW-1185">Reference proteome</keyword>
<evidence type="ECO:0000313" key="2">
    <source>
        <dbReference type="Proteomes" id="UP001189429"/>
    </source>
</evidence>
<feature type="non-terminal residue" evidence="1">
    <location>
        <position position="1"/>
    </location>
</feature>
<reference evidence="1" key="1">
    <citation type="submission" date="2023-10" db="EMBL/GenBank/DDBJ databases">
        <authorList>
            <person name="Chen Y."/>
            <person name="Shah S."/>
            <person name="Dougan E. K."/>
            <person name="Thang M."/>
            <person name="Chan C."/>
        </authorList>
    </citation>
    <scope>NUCLEOTIDE SEQUENCE [LARGE SCALE GENOMIC DNA]</scope>
</reference>
<dbReference type="EMBL" id="CAUYUJ010002665">
    <property type="protein sequence ID" value="CAK0801811.1"/>
    <property type="molecule type" value="Genomic_DNA"/>
</dbReference>
<organism evidence="1 2">
    <name type="scientific">Prorocentrum cordatum</name>
    <dbReference type="NCBI Taxonomy" id="2364126"/>
    <lineage>
        <taxon>Eukaryota</taxon>
        <taxon>Sar</taxon>
        <taxon>Alveolata</taxon>
        <taxon>Dinophyceae</taxon>
        <taxon>Prorocentrales</taxon>
        <taxon>Prorocentraceae</taxon>
        <taxon>Prorocentrum</taxon>
    </lineage>
</organism>
<gene>
    <name evidence="1" type="ORF">PCOR1329_LOCUS9542</name>
</gene>
<sequence length="54" mass="6082">APRFESARDLVPLQGLDWRGPDGQVANNEFLKKVSRGGGRTNHWRPNRVLAVIE</sequence>
<dbReference type="Proteomes" id="UP001189429">
    <property type="component" value="Unassembled WGS sequence"/>
</dbReference>
<feature type="non-terminal residue" evidence="1">
    <location>
        <position position="54"/>
    </location>
</feature>
<comment type="caution">
    <text evidence="1">The sequence shown here is derived from an EMBL/GenBank/DDBJ whole genome shotgun (WGS) entry which is preliminary data.</text>
</comment>
<name>A0ABN9Q7Q4_9DINO</name>
<protein>
    <submittedName>
        <fullName evidence="1">Uncharacterized protein</fullName>
    </submittedName>
</protein>
<accession>A0ABN9Q7Q4</accession>
<evidence type="ECO:0000313" key="1">
    <source>
        <dbReference type="EMBL" id="CAK0801811.1"/>
    </source>
</evidence>